<dbReference type="PANTHER" id="PTHR16079:SF4">
    <property type="entry name" value="E3 UBIQUITIN-PROTEIN LIGASE CHFR"/>
    <property type="match status" value="1"/>
</dbReference>
<dbReference type="InterPro" id="IPR052256">
    <property type="entry name" value="E3_ubiquitin-ligase_CHFR"/>
</dbReference>
<dbReference type="STRING" id="933084.A0A067Q6N1"/>
<dbReference type="AlphaFoldDB" id="A0A067Q6N1"/>
<dbReference type="GO" id="GO:0005634">
    <property type="term" value="C:nucleus"/>
    <property type="evidence" value="ECO:0007669"/>
    <property type="project" value="TreeGrafter"/>
</dbReference>
<feature type="compositionally biased region" description="Acidic residues" evidence="1">
    <location>
        <begin position="164"/>
        <end position="184"/>
    </location>
</feature>
<dbReference type="Proteomes" id="UP000027265">
    <property type="component" value="Unassembled WGS sequence"/>
</dbReference>
<dbReference type="GO" id="GO:0016567">
    <property type="term" value="P:protein ubiquitination"/>
    <property type="evidence" value="ECO:0007669"/>
    <property type="project" value="TreeGrafter"/>
</dbReference>
<evidence type="ECO:0008006" key="4">
    <source>
        <dbReference type="Google" id="ProtNLM"/>
    </source>
</evidence>
<reference evidence="3" key="1">
    <citation type="journal article" date="2014" name="Proc. Natl. Acad. Sci. U.S.A.">
        <title>Extensive sampling of basidiomycete genomes demonstrates inadequacy of the white-rot/brown-rot paradigm for wood decay fungi.</title>
        <authorList>
            <person name="Riley R."/>
            <person name="Salamov A.A."/>
            <person name="Brown D.W."/>
            <person name="Nagy L.G."/>
            <person name="Floudas D."/>
            <person name="Held B.W."/>
            <person name="Levasseur A."/>
            <person name="Lombard V."/>
            <person name="Morin E."/>
            <person name="Otillar R."/>
            <person name="Lindquist E.A."/>
            <person name="Sun H."/>
            <person name="LaButti K.M."/>
            <person name="Schmutz J."/>
            <person name="Jabbour D."/>
            <person name="Luo H."/>
            <person name="Baker S.E."/>
            <person name="Pisabarro A.G."/>
            <person name="Walton J.D."/>
            <person name="Blanchette R.A."/>
            <person name="Henrissat B."/>
            <person name="Martin F."/>
            <person name="Cullen D."/>
            <person name="Hibbett D.S."/>
            <person name="Grigoriev I.V."/>
        </authorList>
    </citation>
    <scope>NUCLEOTIDE SEQUENCE [LARGE SCALE GENOMIC DNA]</scope>
    <source>
        <strain evidence="3">MUCL 33604</strain>
    </source>
</reference>
<keyword evidence="3" id="KW-1185">Reference proteome</keyword>
<sequence>MMRSYTSFPLDDDLVDRILTVMPDFSTLRSAIMISKAVHQVFQRHPNSIIRAVAQNIVGPSFPQALRVARLQQRPSAQYTREFTLDELPAEEIAQNVVLTPTDARLLAKNAPVVHELEDLYSWRNKDRTSNVSKLSEHESILFQRGIYRFWAYQAIFGNRLPEEDQEDHEEDDEDSESEEDFDDDDYERKFEIKRLKRVSFVKSIPNPERWEFARGLIFLGETLAWVEIAMGRYRNDHVFEHYLLSFGPKAVLDSYRTGGATFDTVWNGSGRTDLFIWQTLSEVFGVNLVDWMRSPDGQVSFVTEVNGTDDKCQRCDAVKGIELWNISNFSLLKGMAGVGSSIAADLPGRLSENGRECTSLHAHVKNPAFSWKTMMHEMFNAAEGWNENDWLCTDCISAFRKEHLMSWWANRKLADGSLPLEDCWYGYNCRTQVHRPFHASKLNHLCAPTRGDA</sequence>
<feature type="region of interest" description="Disordered" evidence="1">
    <location>
        <begin position="162"/>
        <end position="184"/>
    </location>
</feature>
<dbReference type="OrthoDB" id="2745518at2759"/>
<organism evidence="2 3">
    <name type="scientific">Jaapia argillacea MUCL 33604</name>
    <dbReference type="NCBI Taxonomy" id="933084"/>
    <lineage>
        <taxon>Eukaryota</taxon>
        <taxon>Fungi</taxon>
        <taxon>Dikarya</taxon>
        <taxon>Basidiomycota</taxon>
        <taxon>Agaricomycotina</taxon>
        <taxon>Agaricomycetes</taxon>
        <taxon>Agaricomycetidae</taxon>
        <taxon>Jaapiales</taxon>
        <taxon>Jaapiaceae</taxon>
        <taxon>Jaapia</taxon>
    </lineage>
</organism>
<dbReference type="GO" id="GO:0004842">
    <property type="term" value="F:ubiquitin-protein transferase activity"/>
    <property type="evidence" value="ECO:0007669"/>
    <property type="project" value="TreeGrafter"/>
</dbReference>
<dbReference type="InParanoid" id="A0A067Q6N1"/>
<dbReference type="GO" id="GO:0006511">
    <property type="term" value="P:ubiquitin-dependent protein catabolic process"/>
    <property type="evidence" value="ECO:0007669"/>
    <property type="project" value="TreeGrafter"/>
</dbReference>
<name>A0A067Q6N1_9AGAM</name>
<evidence type="ECO:0000313" key="3">
    <source>
        <dbReference type="Proteomes" id="UP000027265"/>
    </source>
</evidence>
<dbReference type="PANTHER" id="PTHR16079">
    <property type="entry name" value="UBIQUITIN LIGASE PROTEIN CHFR"/>
    <property type="match status" value="1"/>
</dbReference>
<evidence type="ECO:0000313" key="2">
    <source>
        <dbReference type="EMBL" id="KDQ62629.1"/>
    </source>
</evidence>
<gene>
    <name evidence="2" type="ORF">JAAARDRAFT_30543</name>
</gene>
<dbReference type="HOGENOM" id="CLU_604185_0_0_1"/>
<proteinExistence type="predicted"/>
<protein>
    <recommendedName>
        <fullName evidence="4">Aprataxin and PNK-like factor PBZ domain-containing protein</fullName>
    </recommendedName>
</protein>
<dbReference type="EMBL" id="KL197711">
    <property type="protein sequence ID" value="KDQ62629.1"/>
    <property type="molecule type" value="Genomic_DNA"/>
</dbReference>
<accession>A0A067Q6N1</accession>
<evidence type="ECO:0000256" key="1">
    <source>
        <dbReference type="SAM" id="MobiDB-lite"/>
    </source>
</evidence>